<name>A0A9W3CUM7_RAPSA</name>
<dbReference type="Pfam" id="PF07797">
    <property type="entry name" value="DUF1639"/>
    <property type="match status" value="1"/>
</dbReference>
<evidence type="ECO:0000313" key="3">
    <source>
        <dbReference type="RefSeq" id="XP_056848624.1"/>
    </source>
</evidence>
<feature type="compositionally biased region" description="Acidic residues" evidence="1">
    <location>
        <begin position="98"/>
        <end position="111"/>
    </location>
</feature>
<proteinExistence type="predicted"/>
<feature type="compositionally biased region" description="Basic and acidic residues" evidence="1">
    <location>
        <begin position="194"/>
        <end position="204"/>
    </location>
</feature>
<evidence type="ECO:0000313" key="4">
    <source>
        <dbReference type="RefSeq" id="XP_056855174.1"/>
    </source>
</evidence>
<gene>
    <name evidence="4" type="primary">LOC130504571</name>
    <name evidence="3" type="synonym">LOC108819523</name>
</gene>
<feature type="compositionally biased region" description="Basic residues" evidence="1">
    <location>
        <begin position="52"/>
        <end position="61"/>
    </location>
</feature>
<dbReference type="AlphaFoldDB" id="A0A9W3CUM7"/>
<feature type="region of interest" description="Disordered" evidence="1">
    <location>
        <begin position="1"/>
        <end position="24"/>
    </location>
</feature>
<dbReference type="RefSeq" id="XP_056855174.1">
    <property type="nucleotide sequence ID" value="XM_056999194.1"/>
</dbReference>
<protein>
    <submittedName>
        <fullName evidence="3">Uncharacterized protein LOC108819523</fullName>
    </submittedName>
    <submittedName>
        <fullName evidence="4">Uncharacterized protein LOC130504571</fullName>
    </submittedName>
</protein>
<dbReference type="PANTHER" id="PTHR33130:SF43">
    <property type="entry name" value="OS01G0688600 PROTEIN"/>
    <property type="match status" value="1"/>
</dbReference>
<evidence type="ECO:0000313" key="2">
    <source>
        <dbReference type="Proteomes" id="UP000504610"/>
    </source>
</evidence>
<feature type="region of interest" description="Disordered" evidence="1">
    <location>
        <begin position="177"/>
        <end position="212"/>
    </location>
</feature>
<dbReference type="KEGG" id="rsz:108819523"/>
<feature type="region of interest" description="Disordered" evidence="1">
    <location>
        <begin position="136"/>
        <end position="158"/>
    </location>
</feature>
<dbReference type="OrthoDB" id="769821at2759"/>
<feature type="compositionally biased region" description="Basic and acidic residues" evidence="1">
    <location>
        <begin position="88"/>
        <end position="97"/>
    </location>
</feature>
<feature type="compositionally biased region" description="Basic and acidic residues" evidence="1">
    <location>
        <begin position="137"/>
        <end position="156"/>
    </location>
</feature>
<sequence length="282" mass="32517">MVLRGEMMATTTTRRPERPKNLHNFTLPSLRWGSRRHLKCTKIDGSTSSGDHRHRLRRRSSSLRFAGSSVPIREPEHRSSNDGNNNDSQRRRARFESLDDGGGEEEEEEGIEEFRVKIMSDLKTVRDKITQSMYALKEQHEEERKAGDDSGREKEVSPVVKKPWNLRKRRAAAACKEAVEERTVNPPSPPPRNDSTRVMKERGGVVEAETTTMMRPKFSVSLSKKEIEEDFMAALGQRPPRRPKKRPRTVQKKLDSLYPGFYLTEVTLDAYKVPEETKNMQR</sequence>
<evidence type="ECO:0000256" key="1">
    <source>
        <dbReference type="SAM" id="MobiDB-lite"/>
    </source>
</evidence>
<dbReference type="PANTHER" id="PTHR33130">
    <property type="entry name" value="PUTATIVE (DUF1639)-RELATED"/>
    <property type="match status" value="1"/>
</dbReference>
<keyword evidence="2" id="KW-1185">Reference proteome</keyword>
<reference evidence="2" key="1">
    <citation type="journal article" date="2019" name="Database">
        <title>The radish genome database (RadishGD): an integrated information resource for radish genomics.</title>
        <authorList>
            <person name="Yu H.J."/>
            <person name="Baek S."/>
            <person name="Lee Y.J."/>
            <person name="Cho A."/>
            <person name="Mun J.H."/>
        </authorList>
    </citation>
    <scope>NUCLEOTIDE SEQUENCE [LARGE SCALE GENOMIC DNA]</scope>
    <source>
        <strain evidence="2">cv. WK10039</strain>
    </source>
</reference>
<dbReference type="KEGG" id="rsz:130504571"/>
<dbReference type="InterPro" id="IPR012438">
    <property type="entry name" value="DUF1639"/>
</dbReference>
<organism evidence="2 4">
    <name type="scientific">Raphanus sativus</name>
    <name type="common">Radish</name>
    <name type="synonym">Raphanus raphanistrum var. sativus</name>
    <dbReference type="NCBI Taxonomy" id="3726"/>
    <lineage>
        <taxon>Eukaryota</taxon>
        <taxon>Viridiplantae</taxon>
        <taxon>Streptophyta</taxon>
        <taxon>Embryophyta</taxon>
        <taxon>Tracheophyta</taxon>
        <taxon>Spermatophyta</taxon>
        <taxon>Magnoliopsida</taxon>
        <taxon>eudicotyledons</taxon>
        <taxon>Gunneridae</taxon>
        <taxon>Pentapetalae</taxon>
        <taxon>rosids</taxon>
        <taxon>malvids</taxon>
        <taxon>Brassicales</taxon>
        <taxon>Brassicaceae</taxon>
        <taxon>Brassiceae</taxon>
        <taxon>Raphanus</taxon>
    </lineage>
</organism>
<feature type="region of interest" description="Disordered" evidence="1">
    <location>
        <begin position="41"/>
        <end position="112"/>
    </location>
</feature>
<accession>A0A9W3CUM7</accession>
<dbReference type="GeneID" id="130504571"/>
<dbReference type="Proteomes" id="UP000504610">
    <property type="component" value="Chromosome 8"/>
</dbReference>
<reference evidence="3 4" key="2">
    <citation type="submission" date="2025-04" db="UniProtKB">
        <authorList>
            <consortium name="RefSeq"/>
        </authorList>
    </citation>
    <scope>IDENTIFICATION</scope>
    <source>
        <tissue evidence="3 4">Leaf</tissue>
    </source>
</reference>
<dbReference type="RefSeq" id="XP_056848624.1">
    <property type="nucleotide sequence ID" value="XM_056992644.1"/>
</dbReference>